<proteinExistence type="inferred from homology"/>
<evidence type="ECO:0000313" key="10">
    <source>
        <dbReference type="Proteomes" id="UP000639516"/>
    </source>
</evidence>
<dbReference type="PANTHER" id="PTHR43884">
    <property type="entry name" value="ACYL-COA DEHYDROGENASE"/>
    <property type="match status" value="1"/>
</dbReference>
<keyword evidence="3 5" id="KW-0285">Flavoprotein</keyword>
<evidence type="ECO:0000256" key="4">
    <source>
        <dbReference type="ARBA" id="ARBA00022827"/>
    </source>
</evidence>
<protein>
    <submittedName>
        <fullName evidence="9">Acyl-CoA/acyl-ACP dehydrogenase</fullName>
    </submittedName>
</protein>
<evidence type="ECO:0000259" key="6">
    <source>
        <dbReference type="Pfam" id="PF00441"/>
    </source>
</evidence>
<organism evidence="9 10">
    <name type="scientific">Bradyrhizobium campsiandrae</name>
    <dbReference type="NCBI Taxonomy" id="1729892"/>
    <lineage>
        <taxon>Bacteria</taxon>
        <taxon>Pseudomonadati</taxon>
        <taxon>Pseudomonadota</taxon>
        <taxon>Alphaproteobacteria</taxon>
        <taxon>Hyphomicrobiales</taxon>
        <taxon>Nitrobacteraceae</taxon>
        <taxon>Bradyrhizobium</taxon>
    </lineage>
</organism>
<dbReference type="EMBL" id="JAATTO010000063">
    <property type="protein sequence ID" value="MBC9983178.1"/>
    <property type="molecule type" value="Genomic_DNA"/>
</dbReference>
<dbReference type="RefSeq" id="WP_188106836.1">
    <property type="nucleotide sequence ID" value="NZ_JAANIH010000064.1"/>
</dbReference>
<reference evidence="9 10" key="1">
    <citation type="journal article" date="2020" name="Arch. Microbiol.">
        <title>Bradyrhizobium campsiandrae sp. nov., a nitrogen-fixing bacterial strain isolated from a native leguminous tree from the Amazon adapted to flooded conditions.</title>
        <authorList>
            <person name="Cabral Michel D."/>
            <person name="Martins da Costa E."/>
            <person name="Azarias Guimaraes A."/>
            <person name="Soares de Carvalho T."/>
            <person name="Santos de Castro Caputo P."/>
            <person name="Willems A."/>
            <person name="de Souza Moreira F.M."/>
        </authorList>
    </citation>
    <scope>NUCLEOTIDE SEQUENCE [LARGE SCALE GENOMIC DNA]</scope>
    <source>
        <strain evidence="10">INPA 384B</strain>
    </source>
</reference>
<dbReference type="SUPFAM" id="SSF47203">
    <property type="entry name" value="Acyl-CoA dehydrogenase C-terminal domain-like"/>
    <property type="match status" value="1"/>
</dbReference>
<evidence type="ECO:0000259" key="7">
    <source>
        <dbReference type="Pfam" id="PF02770"/>
    </source>
</evidence>
<evidence type="ECO:0000256" key="2">
    <source>
        <dbReference type="ARBA" id="ARBA00009347"/>
    </source>
</evidence>
<dbReference type="Gene3D" id="1.20.140.10">
    <property type="entry name" value="Butyryl-CoA Dehydrogenase, subunit A, domain 3"/>
    <property type="match status" value="1"/>
</dbReference>
<gene>
    <name evidence="9" type="ORF">HA482_33795</name>
</gene>
<comment type="similarity">
    <text evidence="2 5">Belongs to the acyl-CoA dehydrogenase family.</text>
</comment>
<feature type="domain" description="Acyl-CoA oxidase/dehydrogenase middle" evidence="7">
    <location>
        <begin position="125"/>
        <end position="221"/>
    </location>
</feature>
<dbReference type="InterPro" id="IPR037069">
    <property type="entry name" value="AcylCoA_DH/ox_N_sf"/>
</dbReference>
<dbReference type="Pfam" id="PF02770">
    <property type="entry name" value="Acyl-CoA_dh_M"/>
    <property type="match status" value="1"/>
</dbReference>
<comment type="cofactor">
    <cofactor evidence="1 5">
        <name>FAD</name>
        <dbReference type="ChEBI" id="CHEBI:57692"/>
    </cofactor>
</comment>
<dbReference type="PANTHER" id="PTHR43884:SF12">
    <property type="entry name" value="ISOVALERYL-COA DEHYDROGENASE, MITOCHONDRIAL-RELATED"/>
    <property type="match status" value="1"/>
</dbReference>
<dbReference type="InterPro" id="IPR013786">
    <property type="entry name" value="AcylCoA_DH/ox_N"/>
</dbReference>
<dbReference type="Pfam" id="PF00441">
    <property type="entry name" value="Acyl-CoA_dh_1"/>
    <property type="match status" value="1"/>
</dbReference>
<comment type="caution">
    <text evidence="9">The sequence shown here is derived from an EMBL/GenBank/DDBJ whole genome shotgun (WGS) entry which is preliminary data.</text>
</comment>
<dbReference type="Gene3D" id="2.40.110.10">
    <property type="entry name" value="Butyryl-CoA Dehydrogenase, subunit A, domain 2"/>
    <property type="match status" value="1"/>
</dbReference>
<evidence type="ECO:0000313" key="9">
    <source>
        <dbReference type="EMBL" id="MBC9983178.1"/>
    </source>
</evidence>
<dbReference type="Proteomes" id="UP000639516">
    <property type="component" value="Unassembled WGS sequence"/>
</dbReference>
<dbReference type="Gene3D" id="1.10.540.10">
    <property type="entry name" value="Acyl-CoA dehydrogenase/oxidase, N-terminal domain"/>
    <property type="match status" value="1"/>
</dbReference>
<evidence type="ECO:0000259" key="8">
    <source>
        <dbReference type="Pfam" id="PF02771"/>
    </source>
</evidence>
<feature type="domain" description="Acyl-CoA dehydrogenase/oxidase N-terminal" evidence="8">
    <location>
        <begin position="9"/>
        <end position="121"/>
    </location>
</feature>
<evidence type="ECO:0000256" key="5">
    <source>
        <dbReference type="RuleBase" id="RU362125"/>
    </source>
</evidence>
<accession>A0ABR7UH14</accession>
<evidence type="ECO:0000256" key="3">
    <source>
        <dbReference type="ARBA" id="ARBA00022630"/>
    </source>
</evidence>
<name>A0ABR7UH14_9BRAD</name>
<dbReference type="InterPro" id="IPR006091">
    <property type="entry name" value="Acyl-CoA_Oxase/DH_mid-dom"/>
</dbReference>
<sequence>MRPAFDEAEELSLLRGTMRRFVNDHMPRPEAARWDAESIFPVEVFRKLAALGVFGLSIPEEYGGAGRNIPATMIVIEELSRRGVAMSIPYVLAACYGGMNILECGNEDQKRALLPKCAAGELMLAFGVTEPDVGGDVASVKTTARRTGDVIKVNGTKRYITGANIADYIYTLVRSDDALPRYKNLSILLIPRTAKGVEIRKLDMLGLRSGAWTTEIIFDDVEVSVQNIVGGEAGWNEGWSYIAGPGLDVEKLEVGAIALGIAEAAVDDAWEYAETREQFGKPISNYQNIRHMLADARTDLHACRLMLYSAAGLAQAGRPCGIESSMAKLFICERAKQVVLNCQLIFGAYGCDLDLDMQRYVRDILILPIAGGSSAIQRNNLANRMRLRL</sequence>
<dbReference type="Pfam" id="PF02771">
    <property type="entry name" value="Acyl-CoA_dh_N"/>
    <property type="match status" value="1"/>
</dbReference>
<evidence type="ECO:0000256" key="1">
    <source>
        <dbReference type="ARBA" id="ARBA00001974"/>
    </source>
</evidence>
<feature type="domain" description="Acyl-CoA dehydrogenase/oxidase C-terminal" evidence="6">
    <location>
        <begin position="236"/>
        <end position="385"/>
    </location>
</feature>
<dbReference type="InterPro" id="IPR009075">
    <property type="entry name" value="AcylCo_DH/oxidase_C"/>
</dbReference>
<keyword evidence="5" id="KW-0560">Oxidoreductase</keyword>
<dbReference type="InterPro" id="IPR036250">
    <property type="entry name" value="AcylCo_DH-like_C"/>
</dbReference>
<dbReference type="PIRSF" id="PIRSF016578">
    <property type="entry name" value="HsaA"/>
    <property type="match status" value="1"/>
</dbReference>
<dbReference type="InterPro" id="IPR046373">
    <property type="entry name" value="Acyl-CoA_Oxase/DH_mid-dom_sf"/>
</dbReference>
<keyword evidence="10" id="KW-1185">Reference proteome</keyword>
<dbReference type="InterPro" id="IPR009100">
    <property type="entry name" value="AcylCoA_DH/oxidase_NM_dom_sf"/>
</dbReference>
<keyword evidence="4 5" id="KW-0274">FAD</keyword>
<dbReference type="SUPFAM" id="SSF56645">
    <property type="entry name" value="Acyl-CoA dehydrogenase NM domain-like"/>
    <property type="match status" value="1"/>
</dbReference>